<reference evidence="3" key="1">
    <citation type="submission" date="2017-04" db="EMBL/GenBank/DDBJ databases">
        <authorList>
            <person name="Varghese N."/>
            <person name="Submissions S."/>
        </authorList>
    </citation>
    <scope>NUCLEOTIDE SEQUENCE [LARGE SCALE GENOMIC DNA]</scope>
    <source>
        <strain evidence="3">K3S</strain>
    </source>
</reference>
<dbReference type="Proteomes" id="UP000192906">
    <property type="component" value="Unassembled WGS sequence"/>
</dbReference>
<evidence type="ECO:0000259" key="1">
    <source>
        <dbReference type="SMART" id="SM00062"/>
    </source>
</evidence>
<name>A0A1X7CDW7_9BACT</name>
<dbReference type="RefSeq" id="WP_085098435.1">
    <property type="nucleotide sequence ID" value="NZ_FWZU01000001.1"/>
</dbReference>
<keyword evidence="3" id="KW-1185">Reference proteome</keyword>
<dbReference type="PANTHER" id="PTHR38834">
    <property type="entry name" value="PERIPLASMIC SUBSTRATE BINDING PROTEIN FAMILY 3"/>
    <property type="match status" value="1"/>
</dbReference>
<proteinExistence type="predicted"/>
<organism evidence="2 3">
    <name type="scientific">Desulfovibrio gilichinskyi</name>
    <dbReference type="NCBI Taxonomy" id="1519643"/>
    <lineage>
        <taxon>Bacteria</taxon>
        <taxon>Pseudomonadati</taxon>
        <taxon>Thermodesulfobacteriota</taxon>
        <taxon>Desulfovibrionia</taxon>
        <taxon>Desulfovibrionales</taxon>
        <taxon>Desulfovibrionaceae</taxon>
        <taxon>Desulfovibrio</taxon>
    </lineage>
</organism>
<dbReference type="EMBL" id="FWZU01000001">
    <property type="protein sequence ID" value="SME94901.1"/>
    <property type="molecule type" value="Genomic_DNA"/>
</dbReference>
<protein>
    <submittedName>
        <fullName evidence="2">Amino acid ABC transporter substrate-binding protein, PAAT family</fullName>
    </submittedName>
</protein>
<dbReference type="SUPFAM" id="SSF53850">
    <property type="entry name" value="Periplasmic binding protein-like II"/>
    <property type="match status" value="1"/>
</dbReference>
<sequence>MYKKIVIFNILFILVPCIVYSSNLVITTLDNPPQAYLENDVPNGVLVDIVSAIVKKSGCTCTIKVVPWRRALKMVQIGTADAIFNAGYTADRNEYLFYPSCTLITEKVIALRRKGAGVFLKADLSNAKDYKVGVGRGFYYGKEIQNAIDSNMFMRVEEVPNINLNMEKLKLDRIDMFFADYLPAMKFLDSMNSKADIELIVDPKTGKPIVYGRSDTYLAFSRKTVPNGLAEKINEELVKFKKTGVYDEIIRKYIKDYINLE</sequence>
<dbReference type="SMART" id="SM00062">
    <property type="entry name" value="PBPb"/>
    <property type="match status" value="1"/>
</dbReference>
<dbReference type="Gene3D" id="3.40.190.10">
    <property type="entry name" value="Periplasmic binding protein-like II"/>
    <property type="match status" value="2"/>
</dbReference>
<dbReference type="InterPro" id="IPR001638">
    <property type="entry name" value="Solute-binding_3/MltF_N"/>
</dbReference>
<accession>A0A1X7CDW7</accession>
<evidence type="ECO:0000313" key="2">
    <source>
        <dbReference type="EMBL" id="SME94901.1"/>
    </source>
</evidence>
<feature type="domain" description="Solute-binding protein family 3/N-terminal" evidence="1">
    <location>
        <begin position="23"/>
        <end position="256"/>
    </location>
</feature>
<dbReference type="AlphaFoldDB" id="A0A1X7CDW7"/>
<dbReference type="Pfam" id="PF00497">
    <property type="entry name" value="SBP_bac_3"/>
    <property type="match status" value="1"/>
</dbReference>
<dbReference type="OrthoDB" id="5455300at2"/>
<gene>
    <name evidence="2" type="ORF">SAMN06295933_0741</name>
</gene>
<dbReference type="STRING" id="1519643.SAMN06295933_0741"/>
<dbReference type="PANTHER" id="PTHR38834:SF3">
    <property type="entry name" value="SOLUTE-BINDING PROTEIN FAMILY 3_N-TERMINAL DOMAIN-CONTAINING PROTEIN"/>
    <property type="match status" value="1"/>
</dbReference>
<evidence type="ECO:0000313" key="3">
    <source>
        <dbReference type="Proteomes" id="UP000192906"/>
    </source>
</evidence>